<comment type="caution">
    <text evidence="1">The sequence shown here is derived from an EMBL/GenBank/DDBJ whole genome shotgun (WGS) entry which is preliminary data.</text>
</comment>
<dbReference type="EMBL" id="JAAGOB010000002">
    <property type="protein sequence ID" value="NED94500.1"/>
    <property type="molecule type" value="Genomic_DNA"/>
</dbReference>
<sequence length="98" mass="9981">MCMGCFTATEAAVIQGAAAVMFARAGLTRLNEHVTGQGALRRRRAAYAANAEFLASMGHDPEHVLGPAPEVGARSISDGAQVRRSLTTAGMLPAGAGG</sequence>
<keyword evidence="2" id="KW-1185">Reference proteome</keyword>
<dbReference type="AlphaFoldDB" id="A0A6N9YHV0"/>
<gene>
    <name evidence="1" type="ORF">G1H11_04165</name>
</gene>
<evidence type="ECO:0000313" key="2">
    <source>
        <dbReference type="Proteomes" id="UP000469185"/>
    </source>
</evidence>
<proteinExistence type="predicted"/>
<reference evidence="1 2" key="1">
    <citation type="submission" date="2020-02" db="EMBL/GenBank/DDBJ databases">
        <authorList>
            <person name="Li X.-J."/>
            <person name="Feng X.-M."/>
        </authorList>
    </citation>
    <scope>NUCLEOTIDE SEQUENCE [LARGE SCALE GENOMIC DNA]</scope>
    <source>
        <strain evidence="1 2">CGMCC 4.7225</strain>
    </source>
</reference>
<protein>
    <submittedName>
        <fullName evidence="1">Uncharacterized protein</fullName>
    </submittedName>
</protein>
<organism evidence="1 2">
    <name type="scientific">Phytoactinopolyspora alkaliphila</name>
    <dbReference type="NCBI Taxonomy" id="1783498"/>
    <lineage>
        <taxon>Bacteria</taxon>
        <taxon>Bacillati</taxon>
        <taxon>Actinomycetota</taxon>
        <taxon>Actinomycetes</taxon>
        <taxon>Jiangellales</taxon>
        <taxon>Jiangellaceae</taxon>
        <taxon>Phytoactinopolyspora</taxon>
    </lineage>
</organism>
<name>A0A6N9YHV0_9ACTN</name>
<accession>A0A6N9YHV0</accession>
<dbReference type="Proteomes" id="UP000469185">
    <property type="component" value="Unassembled WGS sequence"/>
</dbReference>
<evidence type="ECO:0000313" key="1">
    <source>
        <dbReference type="EMBL" id="NED94500.1"/>
    </source>
</evidence>